<dbReference type="InterPro" id="IPR001005">
    <property type="entry name" value="SANT/Myb"/>
</dbReference>
<dbReference type="HOGENOM" id="CLU_046302_0_0_1"/>
<dbReference type="Pfam" id="PF00249">
    <property type="entry name" value="Myb_DNA-binding"/>
    <property type="match status" value="2"/>
</dbReference>
<feature type="compositionally biased region" description="Low complexity" evidence="4">
    <location>
        <begin position="184"/>
        <end position="193"/>
    </location>
</feature>
<dbReference type="SUPFAM" id="SSF46689">
    <property type="entry name" value="Homeodomain-like"/>
    <property type="match status" value="1"/>
</dbReference>
<feature type="domain" description="Myb-like" evidence="5">
    <location>
        <begin position="6"/>
        <end position="53"/>
    </location>
</feature>
<evidence type="ECO:0000256" key="1">
    <source>
        <dbReference type="ARBA" id="ARBA00004123"/>
    </source>
</evidence>
<evidence type="ECO:0000259" key="6">
    <source>
        <dbReference type="PROSITE" id="PS51294"/>
    </source>
</evidence>
<accession>M7S804</accession>
<feature type="compositionally biased region" description="Low complexity" evidence="4">
    <location>
        <begin position="168"/>
        <end position="177"/>
    </location>
</feature>
<keyword evidence="8" id="KW-1185">Reference proteome</keyword>
<feature type="region of interest" description="Disordered" evidence="4">
    <location>
        <begin position="155"/>
        <end position="288"/>
    </location>
</feature>
<dbReference type="Proteomes" id="UP000012174">
    <property type="component" value="Unassembled WGS sequence"/>
</dbReference>
<organism evidence="7 8">
    <name type="scientific">Eutypa lata (strain UCR-EL1)</name>
    <name type="common">Grapevine dieback disease fungus</name>
    <name type="synonym">Eutypa armeniacae</name>
    <dbReference type="NCBI Taxonomy" id="1287681"/>
    <lineage>
        <taxon>Eukaryota</taxon>
        <taxon>Fungi</taxon>
        <taxon>Dikarya</taxon>
        <taxon>Ascomycota</taxon>
        <taxon>Pezizomycotina</taxon>
        <taxon>Sordariomycetes</taxon>
        <taxon>Xylariomycetidae</taxon>
        <taxon>Xylariales</taxon>
        <taxon>Diatrypaceae</taxon>
        <taxon>Eutypa</taxon>
    </lineage>
</organism>
<comment type="subcellular location">
    <subcellularLocation>
        <location evidence="1">Nucleus</location>
    </subcellularLocation>
</comment>
<dbReference type="GO" id="GO:0005634">
    <property type="term" value="C:nucleus"/>
    <property type="evidence" value="ECO:0007669"/>
    <property type="project" value="UniProtKB-SubCell"/>
</dbReference>
<feature type="domain" description="HTH myb-type" evidence="6">
    <location>
        <begin position="54"/>
        <end position="108"/>
    </location>
</feature>
<dbReference type="GO" id="GO:0003677">
    <property type="term" value="F:DNA binding"/>
    <property type="evidence" value="ECO:0007669"/>
    <property type="project" value="UniProtKB-KW"/>
</dbReference>
<keyword evidence="3" id="KW-0539">Nucleus</keyword>
<dbReference type="OrthoDB" id="2143914at2759"/>
<evidence type="ECO:0000256" key="4">
    <source>
        <dbReference type="SAM" id="MobiDB-lite"/>
    </source>
</evidence>
<evidence type="ECO:0000313" key="7">
    <source>
        <dbReference type="EMBL" id="EMR62234.1"/>
    </source>
</evidence>
<proteinExistence type="predicted"/>
<protein>
    <submittedName>
        <fullName evidence="7">Putative myb family conidiophore development protein</fullName>
    </submittedName>
</protein>
<dbReference type="InterPro" id="IPR017930">
    <property type="entry name" value="Myb_dom"/>
</dbReference>
<feature type="compositionally biased region" description="Low complexity" evidence="4">
    <location>
        <begin position="112"/>
        <end position="122"/>
    </location>
</feature>
<dbReference type="PANTHER" id="PTHR47999:SF68">
    <property type="entry name" value="MYB DOMAIN PROTEIN 40"/>
    <property type="match status" value="1"/>
</dbReference>
<feature type="compositionally biased region" description="Polar residues" evidence="4">
    <location>
        <begin position="229"/>
        <end position="241"/>
    </location>
</feature>
<reference evidence="8" key="1">
    <citation type="journal article" date="2013" name="Genome Announc.">
        <title>Draft genome sequence of the grapevine dieback fungus Eutypa lata UCR-EL1.</title>
        <authorList>
            <person name="Blanco-Ulate B."/>
            <person name="Rolshausen P.E."/>
            <person name="Cantu D."/>
        </authorList>
    </citation>
    <scope>NUCLEOTIDE SEQUENCE [LARGE SCALE GENOMIC DNA]</scope>
    <source>
        <strain evidence="8">UCR-EL1</strain>
    </source>
</reference>
<feature type="domain" description="HTH myb-type" evidence="6">
    <location>
        <begin position="1"/>
        <end position="53"/>
    </location>
</feature>
<dbReference type="PANTHER" id="PTHR47999">
    <property type="entry name" value="TRANSCRIPTION FACTOR MYB8-RELATED-RELATED"/>
    <property type="match status" value="1"/>
</dbReference>
<dbReference type="CDD" id="cd00167">
    <property type="entry name" value="SANT"/>
    <property type="match status" value="2"/>
</dbReference>
<dbReference type="EMBL" id="KB707475">
    <property type="protein sequence ID" value="EMR62234.1"/>
    <property type="molecule type" value="Genomic_DNA"/>
</dbReference>
<keyword evidence="2" id="KW-0238">DNA-binding</keyword>
<dbReference type="InterPro" id="IPR009057">
    <property type="entry name" value="Homeodomain-like_sf"/>
</dbReference>
<gene>
    <name evidence="7" type="ORF">UCREL1_10830</name>
</gene>
<dbReference type="AlphaFoldDB" id="M7S804"/>
<evidence type="ECO:0000256" key="3">
    <source>
        <dbReference type="ARBA" id="ARBA00023242"/>
    </source>
</evidence>
<name>M7S804_EUTLA</name>
<dbReference type="PROSITE" id="PS50090">
    <property type="entry name" value="MYB_LIKE"/>
    <property type="match status" value="2"/>
</dbReference>
<dbReference type="KEGG" id="ela:UCREL1_10830"/>
<dbReference type="SMART" id="SM00717">
    <property type="entry name" value="SANT"/>
    <property type="match status" value="2"/>
</dbReference>
<feature type="domain" description="Myb-like" evidence="5">
    <location>
        <begin position="54"/>
        <end position="104"/>
    </location>
</feature>
<feature type="compositionally biased region" description="Basic residues" evidence="4">
    <location>
        <begin position="155"/>
        <end position="167"/>
    </location>
</feature>
<dbReference type="OMA" id="TTSPQCL"/>
<evidence type="ECO:0000256" key="2">
    <source>
        <dbReference type="ARBA" id="ARBA00023125"/>
    </source>
</evidence>
<feature type="region of interest" description="Disordered" evidence="4">
    <location>
        <begin position="94"/>
        <end position="122"/>
    </location>
</feature>
<dbReference type="eggNOG" id="KOG0048">
    <property type="taxonomic scope" value="Eukaryota"/>
</dbReference>
<sequence length="305" mass="34351">MSVVYKKGPWSTAEDAQLLHLIQITGPAQWVKISQQMGTRSAKQCRERYHQNLKPTLRHDPITAEEGRIIEQLVEQMGKRWADIARKLNNRSDNHVKNWWNSNNSHQKRPKSSGSSSRASPRILRDSVEDYRYGSAAQPLPHSHSSEYMAYSHHNHNHHHHHHHHHQQQQQQQQQQHGVPPSPISYGSYPSSYQHSAWSTAHSELPSPSSATTIPVMGGEALDRVPSLMSDSGSVHSTSPKSVAMPSTPDSPPILPPLKMEEQQQPGSTQLAHRYAAAKRRRNGKTNATAIAKRCHQTTPDVFRA</sequence>
<feature type="compositionally biased region" description="Polar residues" evidence="4">
    <location>
        <begin position="194"/>
        <end position="213"/>
    </location>
</feature>
<evidence type="ECO:0000313" key="8">
    <source>
        <dbReference type="Proteomes" id="UP000012174"/>
    </source>
</evidence>
<dbReference type="PROSITE" id="PS51294">
    <property type="entry name" value="HTH_MYB"/>
    <property type="match status" value="2"/>
</dbReference>
<evidence type="ECO:0000259" key="5">
    <source>
        <dbReference type="PROSITE" id="PS50090"/>
    </source>
</evidence>
<dbReference type="Gene3D" id="1.10.10.60">
    <property type="entry name" value="Homeodomain-like"/>
    <property type="match status" value="2"/>
</dbReference>
<dbReference type="InterPro" id="IPR015495">
    <property type="entry name" value="Myb_TF_plants"/>
</dbReference>